<dbReference type="GO" id="GO:0015035">
    <property type="term" value="F:protein-disulfide reductase activity"/>
    <property type="evidence" value="ECO:0007669"/>
    <property type="project" value="InterPro"/>
</dbReference>
<evidence type="ECO:0008006" key="2">
    <source>
        <dbReference type="Google" id="ProtNLM"/>
    </source>
</evidence>
<name>A0A0E1X8C1_STAAU</name>
<organism evidence="1">
    <name type="scientific">Staphylococcus aureus subsp. aureus MN8</name>
    <dbReference type="NCBI Taxonomy" id="548470"/>
    <lineage>
        <taxon>Bacteria</taxon>
        <taxon>Bacillati</taxon>
        <taxon>Bacillota</taxon>
        <taxon>Bacilli</taxon>
        <taxon>Bacillales</taxon>
        <taxon>Staphylococcaceae</taxon>
        <taxon>Staphylococcus</taxon>
    </lineage>
</organism>
<dbReference type="PANTHER" id="PTHR33639:SF2">
    <property type="entry name" value="DUF393 DOMAIN-CONTAINING PROTEIN"/>
    <property type="match status" value="1"/>
</dbReference>
<evidence type="ECO:0000313" key="1">
    <source>
        <dbReference type="EMBL" id="EFH95634.1"/>
    </source>
</evidence>
<gene>
    <name evidence="1" type="ORF">HMPREF0769_11017</name>
</gene>
<dbReference type="Pfam" id="PF04134">
    <property type="entry name" value="DCC1-like"/>
    <property type="match status" value="1"/>
</dbReference>
<dbReference type="Proteomes" id="UP000003455">
    <property type="component" value="Chromosome"/>
</dbReference>
<dbReference type="AlphaFoldDB" id="A0A0E1X8C1"/>
<proteinExistence type="predicted"/>
<accession>A0A0E1X8C1</accession>
<comment type="caution">
    <text evidence="1">The sequence shown here is derived from an EMBL/GenBank/DDBJ whole genome shotgun (WGS) entry which is preliminary data.</text>
</comment>
<dbReference type="EMBL" id="ACJA02000002">
    <property type="protein sequence ID" value="EFH95634.1"/>
    <property type="molecule type" value="Genomic_DNA"/>
</dbReference>
<dbReference type="HOGENOM" id="CLU_092206_2_0_9"/>
<dbReference type="PANTHER" id="PTHR33639">
    <property type="entry name" value="THIOL-DISULFIDE OXIDOREDUCTASE DCC"/>
    <property type="match status" value="1"/>
</dbReference>
<dbReference type="RefSeq" id="WP_001123310.1">
    <property type="nucleotide sequence ID" value="NZ_CM000952.1"/>
</dbReference>
<dbReference type="InterPro" id="IPR007263">
    <property type="entry name" value="DCC1-like"/>
</dbReference>
<protein>
    <recommendedName>
        <fullName evidence="2">DUF393 domain-containing protein</fullName>
    </recommendedName>
</protein>
<sequence>MPIVYYDGNCIYCYNYVIWLIQHDLPRNYQFTTLKGEVGQQFFKQHPEAANKNSVILQKGDRIYFESQAIIKLITALPNRTKLLGVGLWLVPKPVRNFGYRMFADNRNRMWKTTWHQPNDYEKSFFLDDNAKVKLTD</sequence>
<dbReference type="InterPro" id="IPR052927">
    <property type="entry name" value="DCC_oxidoreductase"/>
</dbReference>
<reference evidence="1" key="1">
    <citation type="submission" date="2010-05" db="EMBL/GenBank/DDBJ databases">
        <authorList>
            <person name="Muzny D."/>
            <person name="Qin X."/>
            <person name="Buhay C."/>
            <person name="Dugan-Rocha S."/>
            <person name="Ding Y."/>
            <person name="Chen G."/>
            <person name="Hawes A."/>
            <person name="Holder M."/>
            <person name="Jhangiani S."/>
            <person name="Johnson A."/>
            <person name="Khan Z."/>
            <person name="Li Z."/>
            <person name="Liu W."/>
            <person name="Liu X."/>
            <person name="Perez L."/>
            <person name="Shen H."/>
            <person name="Wang Q."/>
            <person name="Watt J."/>
            <person name="Xi L."/>
            <person name="Xin Y."/>
            <person name="Zhou J."/>
            <person name="Deng J."/>
            <person name="Jiang H."/>
            <person name="Liu Y."/>
            <person name="Qu J."/>
            <person name="Song X.-Z."/>
            <person name="Zhang L."/>
            <person name="Villasana D."/>
            <person name="Johnson A."/>
            <person name="Liu J."/>
            <person name="Liyanage D."/>
            <person name="Lorensuhewa L."/>
            <person name="Robinson T."/>
            <person name="Song A."/>
            <person name="Song B.-B."/>
            <person name="Dinh H."/>
            <person name="Thornton R."/>
            <person name="Coyle M."/>
            <person name="Francisco L."/>
            <person name="Jackson L."/>
            <person name="Javaid M."/>
            <person name="Korchina V."/>
            <person name="Kovar C."/>
            <person name="Mata R."/>
            <person name="Mathew T."/>
            <person name="Ngo R."/>
            <person name="Nguyen L."/>
            <person name="Nguyen N."/>
            <person name="Okwuonu G."/>
            <person name="Ongeri F."/>
            <person name="Pham C."/>
            <person name="Simmons D."/>
            <person name="Wilczek-Boney K."/>
            <person name="Hale W."/>
            <person name="Jakkamsetti A."/>
            <person name="Pham P."/>
            <person name="Ruth R."/>
            <person name="San Lucas F."/>
            <person name="Warren J."/>
            <person name="Zhang J."/>
            <person name="Zhao Z."/>
            <person name="Zhou C."/>
            <person name="Zhu D."/>
            <person name="Lee S."/>
            <person name="Bess C."/>
            <person name="Blankenburg K."/>
            <person name="Forbes L."/>
            <person name="Fu Q."/>
            <person name="Gubbala S."/>
            <person name="Hirani K."/>
            <person name="Jayaseelan J.C."/>
            <person name="Lara F."/>
            <person name="Munidasa M."/>
            <person name="Palculict T."/>
            <person name="Patil S."/>
            <person name="Pu L.-L."/>
            <person name="Saada N."/>
            <person name="Tang L."/>
            <person name="Weissenberger G."/>
            <person name="Zhu Y."/>
            <person name="Hemphill L."/>
            <person name="Shang Y."/>
            <person name="Youmans B."/>
            <person name="Ayvaz T."/>
            <person name="Ross M."/>
            <person name="Santibanez J."/>
            <person name="Aqrawi P."/>
            <person name="Gross S."/>
            <person name="Joshi V."/>
            <person name="Fowler G."/>
            <person name="Nazareth L."/>
            <person name="Reid J."/>
            <person name="Worley K."/>
            <person name="Petrosino J."/>
            <person name="Highlander S."/>
            <person name="Gibbs R."/>
        </authorList>
    </citation>
    <scope>NUCLEOTIDE SEQUENCE [LARGE SCALE GENOMIC DNA]</scope>
    <source>
        <strain evidence="1">MN8</strain>
    </source>
</reference>